<feature type="region of interest" description="Disordered" evidence="1">
    <location>
        <begin position="146"/>
        <end position="173"/>
    </location>
</feature>
<dbReference type="Pfam" id="PF12824">
    <property type="entry name" value="MRP-L20"/>
    <property type="match status" value="1"/>
</dbReference>
<name>A0A4Y7Q658_9AGAM</name>
<evidence type="ECO:0000256" key="1">
    <source>
        <dbReference type="SAM" id="MobiDB-lite"/>
    </source>
</evidence>
<dbReference type="InterPro" id="IPR024388">
    <property type="entry name" value="Ribosomal_mL58"/>
</dbReference>
<accession>A0A4Y7Q658</accession>
<keyword evidence="3" id="KW-1185">Reference proteome</keyword>
<proteinExistence type="predicted"/>
<dbReference type="PANTHER" id="PTHR28266">
    <property type="entry name" value="54S RIBOSOMAL PROTEIN L20, MITOCHONDRIAL"/>
    <property type="match status" value="1"/>
</dbReference>
<evidence type="ECO:0000313" key="2">
    <source>
        <dbReference type="EMBL" id="TDL23143.1"/>
    </source>
</evidence>
<evidence type="ECO:0008006" key="4">
    <source>
        <dbReference type="Google" id="ProtNLM"/>
    </source>
</evidence>
<dbReference type="AlphaFoldDB" id="A0A4Y7Q658"/>
<gene>
    <name evidence="2" type="ORF">BD410DRAFT_820844</name>
</gene>
<feature type="compositionally biased region" description="Basic and acidic residues" evidence="1">
    <location>
        <begin position="82"/>
        <end position="102"/>
    </location>
</feature>
<dbReference type="PANTHER" id="PTHR28266:SF1">
    <property type="entry name" value="LARGE RIBOSOMAL SUBUNIT PROTEIN ML58"/>
    <property type="match status" value="1"/>
</dbReference>
<dbReference type="GO" id="GO:0005762">
    <property type="term" value="C:mitochondrial large ribosomal subunit"/>
    <property type="evidence" value="ECO:0007669"/>
    <property type="project" value="TreeGrafter"/>
</dbReference>
<protein>
    <recommendedName>
        <fullName evidence="4">Mitochondrial ribosomal protein subunit L20-domain-containing protein</fullName>
    </recommendedName>
</protein>
<feature type="compositionally biased region" description="Low complexity" evidence="1">
    <location>
        <begin position="60"/>
        <end position="76"/>
    </location>
</feature>
<dbReference type="VEuPathDB" id="FungiDB:BD410DRAFT_820844"/>
<feature type="compositionally biased region" description="Basic and acidic residues" evidence="1">
    <location>
        <begin position="146"/>
        <end position="164"/>
    </location>
</feature>
<dbReference type="Proteomes" id="UP000294933">
    <property type="component" value="Unassembled WGS sequence"/>
</dbReference>
<dbReference type="EMBL" id="ML170171">
    <property type="protein sequence ID" value="TDL23143.1"/>
    <property type="molecule type" value="Genomic_DNA"/>
</dbReference>
<reference evidence="2 3" key="1">
    <citation type="submission" date="2018-06" db="EMBL/GenBank/DDBJ databases">
        <title>A transcriptomic atlas of mushroom development highlights an independent origin of complex multicellularity.</title>
        <authorList>
            <consortium name="DOE Joint Genome Institute"/>
            <person name="Krizsan K."/>
            <person name="Almasi E."/>
            <person name="Merenyi Z."/>
            <person name="Sahu N."/>
            <person name="Viragh M."/>
            <person name="Koszo T."/>
            <person name="Mondo S."/>
            <person name="Kiss B."/>
            <person name="Balint B."/>
            <person name="Kues U."/>
            <person name="Barry K."/>
            <person name="Hegedus J.C."/>
            <person name="Henrissat B."/>
            <person name="Johnson J."/>
            <person name="Lipzen A."/>
            <person name="Ohm R."/>
            <person name="Nagy I."/>
            <person name="Pangilinan J."/>
            <person name="Yan J."/>
            <person name="Xiong Y."/>
            <person name="Grigoriev I.V."/>
            <person name="Hibbett D.S."/>
            <person name="Nagy L.G."/>
        </authorList>
    </citation>
    <scope>NUCLEOTIDE SEQUENCE [LARGE SCALE GENOMIC DNA]</scope>
    <source>
        <strain evidence="2 3">SZMC22713</strain>
    </source>
</reference>
<organism evidence="2 3">
    <name type="scientific">Rickenella mellea</name>
    <dbReference type="NCBI Taxonomy" id="50990"/>
    <lineage>
        <taxon>Eukaryota</taxon>
        <taxon>Fungi</taxon>
        <taxon>Dikarya</taxon>
        <taxon>Basidiomycota</taxon>
        <taxon>Agaricomycotina</taxon>
        <taxon>Agaricomycetes</taxon>
        <taxon>Hymenochaetales</taxon>
        <taxon>Rickenellaceae</taxon>
        <taxon>Rickenella</taxon>
    </lineage>
</organism>
<sequence>MSRARLLLRPTFSRTYATRRPVKPPSKIKDPLLSDPNAKIQHIPESSVTFIHRPPPSVPSPHSTTLAPASPLLLPASPLPDDPARDLPPELRRPKKHPNERVLDEEDFAQMRALRAQDPQKYSRNALAKMFGCSRFLVAQRAELESKSKEDKIMETEAEHEKHRQSWGPKKAMVMDIRRKRRSLW</sequence>
<dbReference type="GO" id="GO:0003735">
    <property type="term" value="F:structural constituent of ribosome"/>
    <property type="evidence" value="ECO:0007669"/>
    <property type="project" value="TreeGrafter"/>
</dbReference>
<feature type="region of interest" description="Disordered" evidence="1">
    <location>
        <begin position="1"/>
        <end position="106"/>
    </location>
</feature>
<dbReference type="STRING" id="50990.A0A4Y7Q658"/>
<evidence type="ECO:0000313" key="3">
    <source>
        <dbReference type="Proteomes" id="UP000294933"/>
    </source>
</evidence>
<dbReference type="OrthoDB" id="6021263at2759"/>